<dbReference type="InterPro" id="IPR024761">
    <property type="entry name" value="TFIIIC_delta_N"/>
</dbReference>
<dbReference type="InterPro" id="IPR036322">
    <property type="entry name" value="WD40_repeat_dom_sf"/>
</dbReference>
<dbReference type="SUPFAM" id="SSF50978">
    <property type="entry name" value="WD40 repeat-like"/>
    <property type="match status" value="1"/>
</dbReference>
<evidence type="ECO:0000313" key="4">
    <source>
        <dbReference type="EMBL" id="CAH3138421.1"/>
    </source>
</evidence>
<organism evidence="4 5">
    <name type="scientific">Porites lobata</name>
    <dbReference type="NCBI Taxonomy" id="104759"/>
    <lineage>
        <taxon>Eukaryota</taxon>
        <taxon>Metazoa</taxon>
        <taxon>Cnidaria</taxon>
        <taxon>Anthozoa</taxon>
        <taxon>Hexacorallia</taxon>
        <taxon>Scleractinia</taxon>
        <taxon>Fungiina</taxon>
        <taxon>Poritidae</taxon>
        <taxon>Porites</taxon>
    </lineage>
</organism>
<dbReference type="Pfam" id="PF12660">
    <property type="entry name" value="zf-TFIIIC"/>
    <property type="match status" value="1"/>
</dbReference>
<evidence type="ECO:0000313" key="5">
    <source>
        <dbReference type="Proteomes" id="UP001159405"/>
    </source>
</evidence>
<dbReference type="InterPro" id="IPR015943">
    <property type="entry name" value="WD40/YVTN_repeat-like_dom_sf"/>
</dbReference>
<evidence type="ECO:0000259" key="2">
    <source>
        <dbReference type="Pfam" id="PF12657"/>
    </source>
</evidence>
<proteinExistence type="predicted"/>
<dbReference type="PANTHER" id="PTHR15496">
    <property type="entry name" value="GENERAL TRANSCRIPTION FACTOR 3C POLYPEPTIDE 4 FAMILY"/>
    <property type="match status" value="1"/>
</dbReference>
<name>A0ABN8P989_9CNID</name>
<evidence type="ECO:0000256" key="1">
    <source>
        <dbReference type="SAM" id="MobiDB-lite"/>
    </source>
</evidence>
<protein>
    <submittedName>
        <fullName evidence="4">Uncharacterized protein</fullName>
    </submittedName>
</protein>
<gene>
    <name evidence="4" type="ORF">PLOB_00040370</name>
</gene>
<comment type="caution">
    <text evidence="4">The sequence shown here is derived from an EMBL/GenBank/DDBJ whole genome shotgun (WGS) entry which is preliminary data.</text>
</comment>
<dbReference type="PANTHER" id="PTHR15496:SF2">
    <property type="entry name" value="GENERAL TRANSCRIPTION FACTOR 3C POLYPEPTIDE 4"/>
    <property type="match status" value="1"/>
</dbReference>
<feature type="domain" description="Transcription factor IIIC putative zinc-finger" evidence="3">
    <location>
        <begin position="689"/>
        <end position="766"/>
    </location>
</feature>
<sequence length="772" mass="85640">MADVGPLKGKPIETVKLSYSRCSPGAISWSLDDRLSVITDQGVYVLTLVSSIRPGLNLEKTFIPNHSVPWTMDVDMNRKKVIDDRCSDFDWCLDPQLNKALFETISFEKVAWSPLNCDNNGRCVVATLSSDHQLCIHLPPMLGFKWKEVVNLSQALRSHVAANNFKIHQNVMQTQQEKTSQPKHVFSNSESVKKFNERTQLLSTTCLHWFSEIYHHNRDSMTDETGSSGSDGRFAVLATGNQSGHVIFWKAALPITMNSTSVELQGFLDTHQSWPCSLSWRSITNTHGLLAVGSIDGFVKVFSIAVLPSVTGLADYVFWGDRDEMQVQWMEWMPSPQANTSYQLVVSKGSSVIIFSLSVKGTVLSQKPTYKIITEVHRLPITGLACARGGTVFSCSLDGSVQMLTSDKTPPRSIDYNAKKRFLCNGIGVSANAVFVALFLFPSNYTSQSLESHQTQILFINISDGSSAVDQFLSNESVNVENKWDVCKAMQLFVSQSKHLTLAFFTDPSHYSYGLLILRQYVLSLVALMFSEGEGNDNTNYSVQHECTVRYMYKCLGTATLRKWTEGRASETVNQSDSLTALLISDWLVMNFNDPPVLDLVTNIYSMCGDAEGLKATSAPQGQSKRNGEDLLHAKNVNDPQEQNIALQNSTEADDGRGAAAQPMEANHGPSLTPTLAGGLKDQISLPSREKCPICESDIPMENMENGTCRNGHKWQRCCAKFTVCSELFHKRCQDCSRSVSMPYPGLSPWMCGLLESITKCPFCFGFFSTLS</sequence>
<dbReference type="EMBL" id="CALNXK010000061">
    <property type="protein sequence ID" value="CAH3138421.1"/>
    <property type="molecule type" value="Genomic_DNA"/>
</dbReference>
<accession>A0ABN8P989</accession>
<dbReference type="InterPro" id="IPR024764">
    <property type="entry name" value="TFIIIC_Znf"/>
</dbReference>
<evidence type="ECO:0000259" key="3">
    <source>
        <dbReference type="Pfam" id="PF12660"/>
    </source>
</evidence>
<keyword evidence="5" id="KW-1185">Reference proteome</keyword>
<dbReference type="Pfam" id="PF12657">
    <property type="entry name" value="TFIIIC_delta"/>
    <property type="match status" value="1"/>
</dbReference>
<dbReference type="Gene3D" id="2.130.10.10">
    <property type="entry name" value="YVTN repeat-like/Quinoprotein amine dehydrogenase"/>
    <property type="match status" value="1"/>
</dbReference>
<dbReference type="SMART" id="SM00320">
    <property type="entry name" value="WD40"/>
    <property type="match status" value="2"/>
</dbReference>
<dbReference type="InterPro" id="IPR044230">
    <property type="entry name" value="GTF3C4"/>
</dbReference>
<reference evidence="4 5" key="1">
    <citation type="submission" date="2022-05" db="EMBL/GenBank/DDBJ databases">
        <authorList>
            <consortium name="Genoscope - CEA"/>
            <person name="William W."/>
        </authorList>
    </citation>
    <scope>NUCLEOTIDE SEQUENCE [LARGE SCALE GENOMIC DNA]</scope>
</reference>
<feature type="domain" description="Transcription factor IIIC 90kDa subunit N-terminal" evidence="2">
    <location>
        <begin position="29"/>
        <end position="407"/>
    </location>
</feature>
<dbReference type="Proteomes" id="UP001159405">
    <property type="component" value="Unassembled WGS sequence"/>
</dbReference>
<feature type="region of interest" description="Disordered" evidence="1">
    <location>
        <begin position="652"/>
        <end position="680"/>
    </location>
</feature>
<dbReference type="InterPro" id="IPR001680">
    <property type="entry name" value="WD40_rpt"/>
</dbReference>